<proteinExistence type="predicted"/>
<organism evidence="2 3">
    <name type="scientific">Gigaspora margarita</name>
    <dbReference type="NCBI Taxonomy" id="4874"/>
    <lineage>
        <taxon>Eukaryota</taxon>
        <taxon>Fungi</taxon>
        <taxon>Fungi incertae sedis</taxon>
        <taxon>Mucoromycota</taxon>
        <taxon>Glomeromycotina</taxon>
        <taxon>Glomeromycetes</taxon>
        <taxon>Diversisporales</taxon>
        <taxon>Gigasporaceae</taxon>
        <taxon>Gigaspora</taxon>
    </lineage>
</organism>
<name>A0A8H4AWG9_GIGMA</name>
<gene>
    <name evidence="2" type="ORF">F8M41_006941</name>
</gene>
<dbReference type="Proteomes" id="UP000439903">
    <property type="component" value="Unassembled WGS sequence"/>
</dbReference>
<keyword evidence="3" id="KW-1185">Reference proteome</keyword>
<feature type="compositionally biased region" description="Basic residues" evidence="1">
    <location>
        <begin position="175"/>
        <end position="202"/>
    </location>
</feature>
<evidence type="ECO:0000313" key="2">
    <source>
        <dbReference type="EMBL" id="KAF0539682.1"/>
    </source>
</evidence>
<accession>A0A8H4AWG9</accession>
<feature type="region of interest" description="Disordered" evidence="1">
    <location>
        <begin position="157"/>
        <end position="314"/>
    </location>
</feature>
<evidence type="ECO:0000256" key="1">
    <source>
        <dbReference type="SAM" id="MobiDB-lite"/>
    </source>
</evidence>
<dbReference type="EMBL" id="WTPW01000170">
    <property type="protein sequence ID" value="KAF0539682.1"/>
    <property type="molecule type" value="Genomic_DNA"/>
</dbReference>
<dbReference type="AlphaFoldDB" id="A0A8H4AWG9"/>
<sequence>MLFGSTVQGSDPVGRFYSKLHKLARLAEIRRIGINRPVSELLTKLEEIERYKTEQLSGAYSIPKSAIERQQQFYSNADIDKLVEERIASREKQSLASEKRIFETKPKQPGPGKEKADKIHIDRFLDDLVKDDTDPDSNSFYDNDPVEDIRKQLEDLHINQTKITKAIKNISSKPKSSRRKTKSKSKSKTQKKKSSSRSKRVNAHIISDESSSESSSSENDNTTSSENELETNTLSYSQSKSELSESSESESSSSESDSEEYEVNATKKKITYSDTKRSKKHKSAKPKSERSLLRNKTSSKKSSASSDKKSSKDTRLLKIPTDNITLNAFFAILRSMVDSFTRTQPKEVSINGYNMINAEFIALKDPVLNHFTSNFSDKEREKFWNEITMVFSHILQPISDLIRIAAQQANTLSQKAPEEMQPEAEISWPNPIEINFIRKIIPNDVATITCQITSPSGKNIQE</sequence>
<protein>
    <submittedName>
        <fullName evidence="2">Uncharacterized protein</fullName>
    </submittedName>
</protein>
<reference evidence="2 3" key="1">
    <citation type="journal article" date="2019" name="Environ. Microbiol.">
        <title>At the nexus of three kingdoms: the genome of the mycorrhizal fungus Gigaspora margarita provides insights into plant, endobacterial and fungal interactions.</title>
        <authorList>
            <person name="Venice F."/>
            <person name="Ghignone S."/>
            <person name="Salvioli di Fossalunga A."/>
            <person name="Amselem J."/>
            <person name="Novero M."/>
            <person name="Xianan X."/>
            <person name="Sedzielewska Toro K."/>
            <person name="Morin E."/>
            <person name="Lipzen A."/>
            <person name="Grigoriev I.V."/>
            <person name="Henrissat B."/>
            <person name="Martin F.M."/>
            <person name="Bonfante P."/>
        </authorList>
    </citation>
    <scope>NUCLEOTIDE SEQUENCE [LARGE SCALE GENOMIC DNA]</scope>
    <source>
        <strain evidence="2 3">BEG34</strain>
    </source>
</reference>
<comment type="caution">
    <text evidence="2">The sequence shown here is derived from an EMBL/GenBank/DDBJ whole genome shotgun (WGS) entry which is preliminary data.</text>
</comment>
<evidence type="ECO:0000313" key="3">
    <source>
        <dbReference type="Proteomes" id="UP000439903"/>
    </source>
</evidence>
<feature type="region of interest" description="Disordered" evidence="1">
    <location>
        <begin position="97"/>
        <end position="119"/>
    </location>
</feature>
<dbReference type="OrthoDB" id="2389172at2759"/>
<feature type="compositionally biased region" description="Low complexity" evidence="1">
    <location>
        <begin position="208"/>
        <end position="255"/>
    </location>
</feature>